<dbReference type="Proteomes" id="UP001281761">
    <property type="component" value="Unassembled WGS sequence"/>
</dbReference>
<evidence type="ECO:0008006" key="4">
    <source>
        <dbReference type="Google" id="ProtNLM"/>
    </source>
</evidence>
<sequence length="227" mass="25679">MSLTRDDIDKLLFSAWEYERSGNAREAARTYNRSLFELISYRNVSPERDWPMLDKLYTDILSHYQRLCLGLERQSPGSTNDFPPIPSQTGTTGPLFVPISDSGPQNTGLLSKDETGGKYSNLQEMEEQSSENERSKSTPLITVRRSFENLGNSVSLASKKAVERVKHINQTYHITERVTTTATNVKTKIAETDEKYQITSTVKDKLSSGLEIVMDIPQRLARHNSKT</sequence>
<accession>A0ABQ9Y1U7</accession>
<evidence type="ECO:0000313" key="3">
    <source>
        <dbReference type="Proteomes" id="UP001281761"/>
    </source>
</evidence>
<keyword evidence="3" id="KW-1185">Reference proteome</keyword>
<evidence type="ECO:0000313" key="2">
    <source>
        <dbReference type="EMBL" id="KAK2957700.1"/>
    </source>
</evidence>
<evidence type="ECO:0000256" key="1">
    <source>
        <dbReference type="SAM" id="MobiDB-lite"/>
    </source>
</evidence>
<dbReference type="EMBL" id="JARBJD010000044">
    <property type="protein sequence ID" value="KAK2957700.1"/>
    <property type="molecule type" value="Genomic_DNA"/>
</dbReference>
<gene>
    <name evidence="2" type="ORF">BLNAU_7355</name>
</gene>
<comment type="caution">
    <text evidence="2">The sequence shown here is derived from an EMBL/GenBank/DDBJ whole genome shotgun (WGS) entry which is preliminary data.</text>
</comment>
<feature type="region of interest" description="Disordered" evidence="1">
    <location>
        <begin position="98"/>
        <end position="117"/>
    </location>
</feature>
<protein>
    <recommendedName>
        <fullName evidence="4">MIT domain-containing protein</fullName>
    </recommendedName>
</protein>
<name>A0ABQ9Y1U7_9EUKA</name>
<organism evidence="2 3">
    <name type="scientific">Blattamonas nauphoetae</name>
    <dbReference type="NCBI Taxonomy" id="2049346"/>
    <lineage>
        <taxon>Eukaryota</taxon>
        <taxon>Metamonada</taxon>
        <taxon>Preaxostyla</taxon>
        <taxon>Oxymonadida</taxon>
        <taxon>Blattamonas</taxon>
    </lineage>
</organism>
<reference evidence="2 3" key="1">
    <citation type="journal article" date="2022" name="bioRxiv">
        <title>Genomics of Preaxostyla Flagellates Illuminates Evolutionary Transitions and the Path Towards Mitochondrial Loss.</title>
        <authorList>
            <person name="Novak L.V.F."/>
            <person name="Treitli S.C."/>
            <person name="Pyrih J."/>
            <person name="Halakuc P."/>
            <person name="Pipaliya S.V."/>
            <person name="Vacek V."/>
            <person name="Brzon O."/>
            <person name="Soukal P."/>
            <person name="Eme L."/>
            <person name="Dacks J.B."/>
            <person name="Karnkowska A."/>
            <person name="Elias M."/>
            <person name="Hampl V."/>
        </authorList>
    </citation>
    <scope>NUCLEOTIDE SEQUENCE [LARGE SCALE GENOMIC DNA]</scope>
    <source>
        <strain evidence="2">NAU3</strain>
        <tissue evidence="2">Gut</tissue>
    </source>
</reference>
<proteinExistence type="predicted"/>